<organism evidence="4 5">
    <name type="scientific">Tianweitania sediminis</name>
    <dbReference type="NCBI Taxonomy" id="1502156"/>
    <lineage>
        <taxon>Bacteria</taxon>
        <taxon>Pseudomonadati</taxon>
        <taxon>Pseudomonadota</taxon>
        <taxon>Alphaproteobacteria</taxon>
        <taxon>Hyphomicrobiales</taxon>
        <taxon>Phyllobacteriaceae</taxon>
        <taxon>Tianweitania</taxon>
    </lineage>
</organism>
<dbReference type="Proteomes" id="UP000666240">
    <property type="component" value="Unassembled WGS sequence"/>
</dbReference>
<feature type="domain" description="Microcystin LR degradation protein MlrC C-terminal" evidence="2">
    <location>
        <begin position="307"/>
        <end position="484"/>
    </location>
</feature>
<dbReference type="Pfam" id="PF07171">
    <property type="entry name" value="MlrC_C"/>
    <property type="match status" value="1"/>
</dbReference>
<evidence type="ECO:0000313" key="4">
    <source>
        <dbReference type="EMBL" id="MBP0437193.1"/>
    </source>
</evidence>
<dbReference type="InterPro" id="IPR010799">
    <property type="entry name" value="MlrC_C"/>
</dbReference>
<sequence>MTFTVLTCEFMHESNTFSRSLTDMPQFQVDTLHYGDDAIRVRRNANTELAGFMDVAEPAGWTVIHAVSAHAVPGGRVAKRAYEHIAGVVLEAARANKDQLDGVFLGLHGSMVPDFCQDGEGYLLGLLREELGTSIPIAATLDLHAMVSEDMVRHANILVSFKTYPHVDMRETGAHAGRILGRAMEGQIAPRTIRAHVPMLDEANSGRTDVPETLALYDHARAAEADGLLAVSVNAAFTGADVFCVGPTVLATYDSLDRDAEAKAKRVTSELADRIWNGRTKKRNVFIDVEEAVSEARNWRGEKPLVIADYADNPGAGAYGDSTALLKGLIDGAVEDAVFAPLVDPSAAQTLHRSKEGDIVTIMIGGRGDPKFGGGPLNVTGVLRKLSDGQYTGDGPIQGGLKHSFGPTAVLDVDGIEVLIVSEAQQMVDLQQLRAFGIEPESRRVLALKSMQHFRAAFEPIAGKVVVCDAGGLATPRAERRAYNQVPRPLWPIDKDFERTDAGKLLA</sequence>
<dbReference type="GO" id="GO:0008237">
    <property type="term" value="F:metallopeptidase activity"/>
    <property type="evidence" value="ECO:0007669"/>
    <property type="project" value="UniProtKB-KW"/>
</dbReference>
<accession>A0A8J7UGX6</accession>
<dbReference type="PIRSF" id="PIRSF012702">
    <property type="entry name" value="UCP012702"/>
    <property type="match status" value="1"/>
</dbReference>
<dbReference type="InterPro" id="IPR009197">
    <property type="entry name" value="MlrC"/>
</dbReference>
<keyword evidence="1" id="KW-0645">Protease</keyword>
<evidence type="ECO:0000259" key="2">
    <source>
        <dbReference type="Pfam" id="PF07171"/>
    </source>
</evidence>
<comment type="function">
    <text evidence="1">Involved in peptidolytic degradation of cyclic heptapeptide hepatotoxin microcystin (MC).</text>
</comment>
<dbReference type="InterPro" id="IPR015995">
    <property type="entry name" value="MlrC_N"/>
</dbReference>
<reference evidence="4" key="1">
    <citation type="submission" date="2021-03" db="EMBL/GenBank/DDBJ databases">
        <title>Genome sequencing and assembly of Tianweitania sediminis.</title>
        <authorList>
            <person name="Chhetri G."/>
        </authorList>
    </citation>
    <scope>NUCLEOTIDE SEQUENCE</scope>
    <source>
        <strain evidence="4">Z8</strain>
    </source>
</reference>
<comment type="similarity">
    <text evidence="1">Belongs to the peptidase M81 family.</text>
</comment>
<dbReference type="Pfam" id="PF07364">
    <property type="entry name" value="DUF1485"/>
    <property type="match status" value="1"/>
</dbReference>
<protein>
    <recommendedName>
        <fullName evidence="1">Microcystinase C</fullName>
        <shortName evidence="1">MlrC</shortName>
    </recommendedName>
</protein>
<keyword evidence="1" id="KW-0378">Hydrolase</keyword>
<feature type="domain" description="Microcystin LR degradation protein MlrC N-terminal" evidence="3">
    <location>
        <begin position="5"/>
        <end position="296"/>
    </location>
</feature>
<dbReference type="AlphaFoldDB" id="A0A8J7UGX6"/>
<dbReference type="EMBL" id="JAGIYY010000001">
    <property type="protein sequence ID" value="MBP0437193.1"/>
    <property type="molecule type" value="Genomic_DNA"/>
</dbReference>
<dbReference type="GO" id="GO:0006508">
    <property type="term" value="P:proteolysis"/>
    <property type="evidence" value="ECO:0007669"/>
    <property type="project" value="UniProtKB-KW"/>
</dbReference>
<keyword evidence="1" id="KW-0479">Metal-binding</keyword>
<evidence type="ECO:0000256" key="1">
    <source>
        <dbReference type="PIRNR" id="PIRNR012702"/>
    </source>
</evidence>
<gene>
    <name evidence="4" type="ORF">J5Y06_00825</name>
</gene>
<dbReference type="GO" id="GO:0046872">
    <property type="term" value="F:metal ion binding"/>
    <property type="evidence" value="ECO:0007669"/>
    <property type="project" value="UniProtKB-KW"/>
</dbReference>
<name>A0A8J7UGX6_9HYPH</name>
<keyword evidence="5" id="KW-1185">Reference proteome</keyword>
<proteinExistence type="inferred from homology"/>
<evidence type="ECO:0000259" key="3">
    <source>
        <dbReference type="Pfam" id="PF07364"/>
    </source>
</evidence>
<comment type="cofactor">
    <cofactor evidence="1">
        <name>Zn(2+)</name>
        <dbReference type="ChEBI" id="CHEBI:29105"/>
    </cofactor>
    <text evidence="1">Binds 1 zinc ion per subunit.</text>
</comment>
<dbReference type="RefSeq" id="WP_209333226.1">
    <property type="nucleotide sequence ID" value="NZ_JAGIYY010000001.1"/>
</dbReference>
<evidence type="ECO:0000313" key="5">
    <source>
        <dbReference type="Proteomes" id="UP000666240"/>
    </source>
</evidence>
<comment type="caution">
    <text evidence="4">The sequence shown here is derived from an EMBL/GenBank/DDBJ whole genome shotgun (WGS) entry which is preliminary data.</text>
</comment>
<keyword evidence="1" id="KW-0482">Metalloprotease</keyword>